<dbReference type="InterPro" id="IPR011607">
    <property type="entry name" value="MGS-like_dom"/>
</dbReference>
<name>A0A7S4AZR5_CHRCT</name>
<comment type="subcellular location">
    <subcellularLocation>
        <location evidence="1">Cytoplasm</location>
        <location evidence="1">Cytosol</location>
    </subcellularLocation>
</comment>
<gene>
    <name evidence="11" type="ORF">PCAR00345_LOCUS1666</name>
</gene>
<dbReference type="PIRSF" id="PIRSF000414">
    <property type="entry name" value="AICARFT_IMPCHas"/>
    <property type="match status" value="1"/>
</dbReference>
<comment type="similarity">
    <text evidence="4">Belongs to the PurH family.</text>
</comment>
<dbReference type="PANTHER" id="PTHR11692">
    <property type="entry name" value="BIFUNCTIONAL PURINE BIOSYNTHESIS PROTEIN PURH"/>
    <property type="match status" value="1"/>
</dbReference>
<dbReference type="NCBIfam" id="TIGR00355">
    <property type="entry name" value="purH"/>
    <property type="match status" value="1"/>
</dbReference>
<evidence type="ECO:0000256" key="9">
    <source>
        <dbReference type="ARBA" id="ARBA00023268"/>
    </source>
</evidence>
<dbReference type="Pfam" id="PF01808">
    <property type="entry name" value="AICARFT_IMPCHas"/>
    <property type="match status" value="1"/>
</dbReference>
<proteinExistence type="inferred from homology"/>
<dbReference type="NCBIfam" id="NF005492">
    <property type="entry name" value="PRK07106.1"/>
    <property type="match status" value="1"/>
</dbReference>
<dbReference type="AlphaFoldDB" id="A0A7S4AZR5"/>
<dbReference type="HAMAP" id="MF_00139">
    <property type="entry name" value="PurH"/>
    <property type="match status" value="1"/>
</dbReference>
<evidence type="ECO:0000256" key="7">
    <source>
        <dbReference type="ARBA" id="ARBA00022755"/>
    </source>
</evidence>
<sequence length="586" mass="62705">MRALLSVSDKTGLVDFAQGLSQHGVTLLSTGGTAKAIREAGIPVTDVSEYTESPEIMDGRVKTLHPRVHGGILMRGTEADQQQLLAIGGQPIDLVVVNLYPFSATVAKGAPFADCIENIDIGGPTMVRAAAKNHARVTVIVQPSDYAAVLASMPGGPDDAMRAQLALKAFSHTATYDTAIAEWMQGELCTGRTAVQTLKYGCNPQQKPASIRGLLSPSGPQPLPFAVLSGTPGYINLLDALNAWQLVRELGQATGLPAAASFKHVSPAGAAVYAPIDDDLLSVYEATGKELSKVAVAYLRSRQADPLCSFGDFVAVSEVVDASTAALLKIEVSDGIIAPGYEPAALEILRAKKGGKYIVLEADVAFEPPEEELRTVFGASFRQRRALEPVDGKTLENVVTGKKELSAEAKRDLLVAQIAIKYTQSNSVGYAKDGQMVGVGAGQQSRVDCVKLAGRKVDTWYLRQHPKVRALQFKAGVKRQERINARVRYIEGDMPPTEFSQWKEQFEAVPEPLSADEKRDFLATLTDVSLASDAFFPFRDSLDVASSRGVKFVVAAGGSVADEEVIGAANEYGMTMAFSGLRLFHH</sequence>
<dbReference type="GO" id="GO:0004643">
    <property type="term" value="F:phosphoribosylaminoimidazolecarboxamide formyltransferase activity"/>
    <property type="evidence" value="ECO:0007669"/>
    <property type="project" value="InterPro"/>
</dbReference>
<keyword evidence="5" id="KW-0963">Cytoplasm</keyword>
<evidence type="ECO:0000256" key="4">
    <source>
        <dbReference type="ARBA" id="ARBA00007667"/>
    </source>
</evidence>
<organism evidence="11">
    <name type="scientific">Chrysotila carterae</name>
    <name type="common">Marine alga</name>
    <name type="synonym">Syracosphaera carterae</name>
    <dbReference type="NCBI Taxonomy" id="13221"/>
    <lineage>
        <taxon>Eukaryota</taxon>
        <taxon>Haptista</taxon>
        <taxon>Haptophyta</taxon>
        <taxon>Prymnesiophyceae</taxon>
        <taxon>Isochrysidales</taxon>
        <taxon>Isochrysidaceae</taxon>
        <taxon>Chrysotila</taxon>
    </lineage>
</organism>
<accession>A0A7S4AZR5</accession>
<evidence type="ECO:0000256" key="1">
    <source>
        <dbReference type="ARBA" id="ARBA00004514"/>
    </source>
</evidence>
<protein>
    <recommendedName>
        <fullName evidence="10">MGS-like domain-containing protein</fullName>
    </recommendedName>
</protein>
<dbReference type="Gene3D" id="3.40.50.1380">
    <property type="entry name" value="Methylglyoxal synthase-like domain"/>
    <property type="match status" value="1"/>
</dbReference>
<dbReference type="PROSITE" id="PS51855">
    <property type="entry name" value="MGS"/>
    <property type="match status" value="1"/>
</dbReference>
<feature type="domain" description="MGS-like" evidence="10">
    <location>
        <begin position="1"/>
        <end position="141"/>
    </location>
</feature>
<comment type="pathway">
    <text evidence="3">Purine metabolism; IMP biosynthesis via de novo pathway; 5-formamido-1-(5-phospho-D-ribosyl)imidazole-4-carboxamide from 5-amino-1-(5-phospho-D-ribosyl)imidazole-4-carboxamide (10-formyl THF route): step 1/1.</text>
</comment>
<reference evidence="11" key="1">
    <citation type="submission" date="2021-01" db="EMBL/GenBank/DDBJ databases">
        <authorList>
            <person name="Corre E."/>
            <person name="Pelletier E."/>
            <person name="Niang G."/>
            <person name="Scheremetjew M."/>
            <person name="Finn R."/>
            <person name="Kale V."/>
            <person name="Holt S."/>
            <person name="Cochrane G."/>
            <person name="Meng A."/>
            <person name="Brown T."/>
            <person name="Cohen L."/>
        </authorList>
    </citation>
    <scope>NUCLEOTIDE SEQUENCE</scope>
    <source>
        <strain evidence="11">CCMP645</strain>
    </source>
</reference>
<dbReference type="Pfam" id="PF02142">
    <property type="entry name" value="MGS"/>
    <property type="match status" value="1"/>
</dbReference>
<evidence type="ECO:0000256" key="2">
    <source>
        <dbReference type="ARBA" id="ARBA00004844"/>
    </source>
</evidence>
<dbReference type="InterPro" id="IPR024051">
    <property type="entry name" value="AICAR_Tfase_dup_dom_sf"/>
</dbReference>
<evidence type="ECO:0000256" key="3">
    <source>
        <dbReference type="ARBA" id="ARBA00004954"/>
    </source>
</evidence>
<dbReference type="GO" id="GO:0003937">
    <property type="term" value="F:IMP cyclohydrolase activity"/>
    <property type="evidence" value="ECO:0007669"/>
    <property type="project" value="InterPro"/>
</dbReference>
<keyword evidence="8" id="KW-0378">Hydrolase</keyword>
<dbReference type="GO" id="GO:0006189">
    <property type="term" value="P:'de novo' IMP biosynthetic process"/>
    <property type="evidence" value="ECO:0007669"/>
    <property type="project" value="UniProtKB-UniPathway"/>
</dbReference>
<dbReference type="UniPathway" id="UPA00074">
    <property type="reaction ID" value="UER00133"/>
</dbReference>
<dbReference type="CDD" id="cd01421">
    <property type="entry name" value="IMPCH"/>
    <property type="match status" value="1"/>
</dbReference>
<dbReference type="InterPro" id="IPR016193">
    <property type="entry name" value="Cytidine_deaminase-like"/>
</dbReference>
<dbReference type="SMART" id="SM00798">
    <property type="entry name" value="AICARFT_IMPCHas"/>
    <property type="match status" value="1"/>
</dbReference>
<dbReference type="SMART" id="SM00851">
    <property type="entry name" value="MGS"/>
    <property type="match status" value="1"/>
</dbReference>
<keyword evidence="7" id="KW-0658">Purine biosynthesis</keyword>
<evidence type="ECO:0000313" key="11">
    <source>
        <dbReference type="EMBL" id="CAE0749084.1"/>
    </source>
</evidence>
<dbReference type="FunFam" id="3.40.140.20:FF:000003">
    <property type="entry name" value="Bifunctional purine biosynthesis protein"/>
    <property type="match status" value="1"/>
</dbReference>
<dbReference type="PANTHER" id="PTHR11692:SF0">
    <property type="entry name" value="BIFUNCTIONAL PURINE BIOSYNTHESIS PROTEIN ATIC"/>
    <property type="match status" value="1"/>
</dbReference>
<dbReference type="InterPro" id="IPR002695">
    <property type="entry name" value="PurH-like"/>
</dbReference>
<dbReference type="SUPFAM" id="SSF53927">
    <property type="entry name" value="Cytidine deaminase-like"/>
    <property type="match status" value="1"/>
</dbReference>
<dbReference type="InterPro" id="IPR024050">
    <property type="entry name" value="AICAR_Tfase_insert_dom_sf"/>
</dbReference>
<evidence type="ECO:0000256" key="6">
    <source>
        <dbReference type="ARBA" id="ARBA00022679"/>
    </source>
</evidence>
<dbReference type="Gene3D" id="1.10.287.440">
    <property type="match status" value="1"/>
</dbReference>
<evidence type="ECO:0000259" key="10">
    <source>
        <dbReference type="PROSITE" id="PS51855"/>
    </source>
</evidence>
<evidence type="ECO:0000256" key="8">
    <source>
        <dbReference type="ARBA" id="ARBA00022801"/>
    </source>
</evidence>
<comment type="pathway">
    <text evidence="2">Purine metabolism; IMP biosynthesis via de novo pathway; IMP from 5-formamido-1-(5-phospho-D-ribosyl)imidazole-4-carboxamide: step 1/1.</text>
</comment>
<dbReference type="InterPro" id="IPR036914">
    <property type="entry name" value="MGS-like_dom_sf"/>
</dbReference>
<dbReference type="FunFam" id="3.40.50.1380:FF:000001">
    <property type="entry name" value="Bifunctional purine biosynthesis protein PurH"/>
    <property type="match status" value="1"/>
</dbReference>
<keyword evidence="6" id="KW-0808">Transferase</keyword>
<dbReference type="EMBL" id="HBIZ01003106">
    <property type="protein sequence ID" value="CAE0749084.1"/>
    <property type="molecule type" value="Transcribed_RNA"/>
</dbReference>
<dbReference type="GO" id="GO:0005829">
    <property type="term" value="C:cytosol"/>
    <property type="evidence" value="ECO:0007669"/>
    <property type="project" value="UniProtKB-SubCell"/>
</dbReference>
<dbReference type="Gene3D" id="3.40.140.20">
    <property type="match status" value="2"/>
</dbReference>
<evidence type="ECO:0000256" key="5">
    <source>
        <dbReference type="ARBA" id="ARBA00022490"/>
    </source>
</evidence>
<dbReference type="SUPFAM" id="SSF52335">
    <property type="entry name" value="Methylglyoxal synthase-like"/>
    <property type="match status" value="1"/>
</dbReference>
<keyword evidence="9" id="KW-0511">Multifunctional enzyme</keyword>